<sequence length="265" mass="29270">MLDIHCHIIPAIDDGARDLDTSLKMLEIAQNNGTKAIVATPHVIEGEWLPAWEQIVAGCRLLQAEGSTRGLNLPVYPGGEVAIHLDILKLVKEPGPYCLNGGRYMLVELPAIDIPGFTEDFFFNLQARGITPVLAHPERHPVLAKDPEILVEWIRRGVLTQVNGSSLMGRMGERSRQTAELLLARDMVHCIGSDAHSARHRNPDLSTTAEKLRGLIGAEKTRQILITNPQGIINSQDVEIFEVQSLAQAKKPGIFRKLCMRLGVY</sequence>
<dbReference type="RefSeq" id="WP_144351409.1">
    <property type="nucleotide sequence ID" value="NZ_CP036259.1"/>
</dbReference>
<accession>A0A517DXC9</accession>
<dbReference type="KEGG" id="sted:SPTER_34040"/>
<dbReference type="GO" id="GO:0030145">
    <property type="term" value="F:manganese ion binding"/>
    <property type="evidence" value="ECO:0007669"/>
    <property type="project" value="InterPro"/>
</dbReference>
<dbReference type="SUPFAM" id="SSF89550">
    <property type="entry name" value="PHP domain-like"/>
    <property type="match status" value="1"/>
</dbReference>
<evidence type="ECO:0000256" key="3">
    <source>
        <dbReference type="ARBA" id="ARBA00022801"/>
    </source>
</evidence>
<evidence type="ECO:0000256" key="2">
    <source>
        <dbReference type="ARBA" id="ARBA00013064"/>
    </source>
</evidence>
<comment type="similarity">
    <text evidence="1">Belongs to the metallo-dependent hydrolases superfamily. CpsB/CapC family.</text>
</comment>
<dbReference type="AlphaFoldDB" id="A0A517DXC9"/>
<evidence type="ECO:0000256" key="5">
    <source>
        <dbReference type="ARBA" id="ARBA00051722"/>
    </source>
</evidence>
<protein>
    <recommendedName>
        <fullName evidence="2">protein-tyrosine-phosphatase</fullName>
        <ecNumber evidence="2">3.1.3.48</ecNumber>
    </recommendedName>
</protein>
<dbReference type="InterPro" id="IPR016195">
    <property type="entry name" value="Pol/histidinol_Pase-like"/>
</dbReference>
<organism evidence="6 7">
    <name type="scientific">Sporomusa termitida</name>
    <dbReference type="NCBI Taxonomy" id="2377"/>
    <lineage>
        <taxon>Bacteria</taxon>
        <taxon>Bacillati</taxon>
        <taxon>Bacillota</taxon>
        <taxon>Negativicutes</taxon>
        <taxon>Selenomonadales</taxon>
        <taxon>Sporomusaceae</taxon>
        <taxon>Sporomusa</taxon>
    </lineage>
</organism>
<dbReference type="EMBL" id="CP036259">
    <property type="protein sequence ID" value="QDR81983.1"/>
    <property type="molecule type" value="Genomic_DNA"/>
</dbReference>
<gene>
    <name evidence="6" type="primary">ywqE</name>
    <name evidence="6" type="ORF">SPTER_34040</name>
</gene>
<dbReference type="InterPro" id="IPR016667">
    <property type="entry name" value="Caps_polysacc_synth_CpsB/CapC"/>
</dbReference>
<keyword evidence="4" id="KW-0904">Protein phosphatase</keyword>
<dbReference type="GO" id="GO:0004725">
    <property type="term" value="F:protein tyrosine phosphatase activity"/>
    <property type="evidence" value="ECO:0007669"/>
    <property type="project" value="UniProtKB-EC"/>
</dbReference>
<dbReference type="PIRSF" id="PIRSF016557">
    <property type="entry name" value="Caps_synth_CpsB"/>
    <property type="match status" value="1"/>
</dbReference>
<reference evidence="6 7" key="1">
    <citation type="submission" date="2019-02" db="EMBL/GenBank/DDBJ databases">
        <title>Closed genome of Sporomusa termitida DSM 4440.</title>
        <authorList>
            <person name="Poehlein A."/>
            <person name="Daniel R."/>
        </authorList>
    </citation>
    <scope>NUCLEOTIDE SEQUENCE [LARGE SCALE GENOMIC DNA]</scope>
    <source>
        <strain evidence="6 7">DSM 4440</strain>
    </source>
</reference>
<evidence type="ECO:0000313" key="6">
    <source>
        <dbReference type="EMBL" id="QDR81983.1"/>
    </source>
</evidence>
<keyword evidence="7" id="KW-1185">Reference proteome</keyword>
<dbReference type="EC" id="3.1.3.48" evidence="2"/>
<dbReference type="Pfam" id="PF19567">
    <property type="entry name" value="CpsB_CapC"/>
    <property type="match status" value="1"/>
</dbReference>
<evidence type="ECO:0000256" key="4">
    <source>
        <dbReference type="ARBA" id="ARBA00022912"/>
    </source>
</evidence>
<keyword evidence="3 6" id="KW-0378">Hydrolase</keyword>
<evidence type="ECO:0000313" key="7">
    <source>
        <dbReference type="Proteomes" id="UP000320776"/>
    </source>
</evidence>
<name>A0A517DXC9_9FIRM</name>
<comment type="catalytic activity">
    <reaction evidence="5">
        <text>O-phospho-L-tyrosyl-[protein] + H2O = L-tyrosyl-[protein] + phosphate</text>
        <dbReference type="Rhea" id="RHEA:10684"/>
        <dbReference type="Rhea" id="RHEA-COMP:10136"/>
        <dbReference type="Rhea" id="RHEA-COMP:20101"/>
        <dbReference type="ChEBI" id="CHEBI:15377"/>
        <dbReference type="ChEBI" id="CHEBI:43474"/>
        <dbReference type="ChEBI" id="CHEBI:46858"/>
        <dbReference type="ChEBI" id="CHEBI:61978"/>
        <dbReference type="EC" id="3.1.3.48"/>
    </reaction>
</comment>
<evidence type="ECO:0000256" key="1">
    <source>
        <dbReference type="ARBA" id="ARBA00005750"/>
    </source>
</evidence>
<proteinExistence type="inferred from homology"/>
<dbReference type="PANTHER" id="PTHR39181">
    <property type="entry name" value="TYROSINE-PROTEIN PHOSPHATASE YWQE"/>
    <property type="match status" value="1"/>
</dbReference>
<dbReference type="Gene3D" id="3.20.20.140">
    <property type="entry name" value="Metal-dependent hydrolases"/>
    <property type="match status" value="1"/>
</dbReference>
<dbReference type="OrthoDB" id="9788539at2"/>
<dbReference type="Proteomes" id="UP000320776">
    <property type="component" value="Chromosome"/>
</dbReference>
<dbReference type="PANTHER" id="PTHR39181:SF1">
    <property type="entry name" value="TYROSINE-PROTEIN PHOSPHATASE YWQE"/>
    <property type="match status" value="1"/>
</dbReference>